<dbReference type="Proteomes" id="UP001595956">
    <property type="component" value="Unassembled WGS sequence"/>
</dbReference>
<evidence type="ECO:0000313" key="3">
    <source>
        <dbReference type="Proteomes" id="UP001595956"/>
    </source>
</evidence>
<gene>
    <name evidence="2" type="ORF">ACFPKY_13015</name>
</gene>
<accession>A0ABW0N0B4</accession>
<dbReference type="SUPFAM" id="SSF82171">
    <property type="entry name" value="DPP6 N-terminal domain-like"/>
    <property type="match status" value="1"/>
</dbReference>
<keyword evidence="1" id="KW-1133">Transmembrane helix</keyword>
<feature type="transmembrane region" description="Helical" evidence="1">
    <location>
        <begin position="40"/>
        <end position="61"/>
    </location>
</feature>
<evidence type="ECO:0000313" key="2">
    <source>
        <dbReference type="EMBL" id="MFC5494030.1"/>
    </source>
</evidence>
<evidence type="ECO:0000256" key="1">
    <source>
        <dbReference type="SAM" id="Phobius"/>
    </source>
</evidence>
<proteinExistence type="predicted"/>
<dbReference type="EMBL" id="JBHSMD010000004">
    <property type="protein sequence ID" value="MFC5494030.1"/>
    <property type="molecule type" value="Genomic_DNA"/>
</dbReference>
<name>A0ABW0N0B4_9ACTN</name>
<organism evidence="2 3">
    <name type="scientific">Nocardioides caricicola</name>
    <dbReference type="NCBI Taxonomy" id="634770"/>
    <lineage>
        <taxon>Bacteria</taxon>
        <taxon>Bacillati</taxon>
        <taxon>Actinomycetota</taxon>
        <taxon>Actinomycetes</taxon>
        <taxon>Propionibacteriales</taxon>
        <taxon>Nocardioidaceae</taxon>
        <taxon>Nocardioides</taxon>
    </lineage>
</organism>
<keyword evidence="3" id="KW-1185">Reference proteome</keyword>
<protein>
    <recommendedName>
        <fullName evidence="4">WD40 repeat domain-containing protein</fullName>
    </recommendedName>
</protein>
<dbReference type="RefSeq" id="WP_345179321.1">
    <property type="nucleotide sequence ID" value="NZ_BAABFQ010000007.1"/>
</dbReference>
<evidence type="ECO:0008006" key="4">
    <source>
        <dbReference type="Google" id="ProtNLM"/>
    </source>
</evidence>
<keyword evidence="1" id="KW-0472">Membrane</keyword>
<keyword evidence="1" id="KW-0812">Transmembrane</keyword>
<comment type="caution">
    <text evidence="2">The sequence shown here is derived from an EMBL/GenBank/DDBJ whole genome shotgun (WGS) entry which is preliminary data.</text>
</comment>
<reference evidence="3" key="1">
    <citation type="journal article" date="2019" name="Int. J. Syst. Evol. Microbiol.">
        <title>The Global Catalogue of Microorganisms (GCM) 10K type strain sequencing project: providing services to taxonomists for standard genome sequencing and annotation.</title>
        <authorList>
            <consortium name="The Broad Institute Genomics Platform"/>
            <consortium name="The Broad Institute Genome Sequencing Center for Infectious Disease"/>
            <person name="Wu L."/>
            <person name="Ma J."/>
        </authorList>
    </citation>
    <scope>NUCLEOTIDE SEQUENCE [LARGE SCALE GENOMIC DNA]</scope>
    <source>
        <strain evidence="3">KACC 13778</strain>
    </source>
</reference>
<sequence>MTDETRLSEELSRRAHEVHGPTLTFDDVRGRARRIRRRRAAAVASGVAAAVALVVLVPTVLSGGSGPKSDGVDPAPTPPGHTAVLHDGTLTLPDGQTVALDVDNADVTELGLLTDGRVVLASTQPYGVLVFGPDGNLQATYSVGLNTITMSPGDDAAAWVDADGGVQVLESGAPEPTELGTVEVDPSTGAWIDAVVDAGTVLVGNGTTTTAEVTADGVSELTTSEPLRVSDVSPDGTLWAVQVADDADPQFGCQGLYDPVAATVVARTCETGPLRFSPDGQHLLGMRGDNNMYGDASVLDLDLQRVGGWESSGEGDVISGAGWADAEHLLVSETNWKTSTWTLVEVDLTWEDREVLDGPAEGRNPEMLGEYLLSE</sequence>